<sequence>MDFTYFGKPKHDEDFCQYYLNNNSRQNKFTIIDGERFLIEDKKKNNIIPRNIYNLEKFNINFPKTLTYNVYGTESDGLYREFLKIRPMKLLYHLDDSSFTLYEPKTKNSGYLQGPIFRRKQIHKKNIITNKFLSWRDFNIGDDINLFGNYYHVASCDEFTRNFLSKNGIVVKPDEGIPLDSWTISRTEKSNTKDNLNPNQNVYYFHFQQMPRQITFYLAWLDDKNDYCSGKLKRTFKMTINSYTDIVTIIEMTPGLEGQLFLKGVRLCYQTSDGTEKYYKASNLYPGIWIEVYKRPMFIYDVEGEDARKYIMEQYGKVDFGNCSYEILEKGPPPKHFEISLKELVFEAYTESLKNLKFLLIYDSENKIVNVYEESKRCQWHKGRPFLEEVDVTHLSMDNFNLKKHIKLFMWDFILVDCSPITKEYLKFRSSTN</sequence>
<proteinExistence type="predicted"/>
<dbReference type="PANTHER" id="PTHR12086:SF9">
    <property type="entry name" value="EF-HAND DOMAIN-CONTAINING PROTEIN 1"/>
    <property type="match status" value="1"/>
</dbReference>
<dbReference type="Gene3D" id="2.30.29.170">
    <property type="match status" value="3"/>
</dbReference>
<evidence type="ECO:0000256" key="1">
    <source>
        <dbReference type="ARBA" id="ARBA00004430"/>
    </source>
</evidence>
<keyword evidence="4" id="KW-0206">Cytoskeleton</keyword>
<dbReference type="AlphaFoldDB" id="A0A0K0DVN4"/>
<dbReference type="InterPro" id="IPR006602">
    <property type="entry name" value="DM10_dom"/>
</dbReference>
<evidence type="ECO:0000313" key="7">
    <source>
        <dbReference type="Proteomes" id="UP000035681"/>
    </source>
</evidence>
<evidence type="ECO:0000256" key="3">
    <source>
        <dbReference type="ARBA" id="ARBA00022737"/>
    </source>
</evidence>
<evidence type="ECO:0000313" key="9">
    <source>
        <dbReference type="WBParaSite" id="TCONS_00006063.p1"/>
    </source>
</evidence>
<evidence type="ECO:0000256" key="2">
    <source>
        <dbReference type="ARBA" id="ARBA00022490"/>
    </source>
</evidence>
<keyword evidence="3" id="KW-0677">Repeat</keyword>
<comment type="subcellular location">
    <subcellularLocation>
        <location evidence="1">Cytoplasm</location>
        <location evidence="1">Cytoskeleton</location>
        <location evidence="1">Cilium axoneme</location>
    </subcellularLocation>
</comment>
<evidence type="ECO:0000256" key="5">
    <source>
        <dbReference type="ARBA" id="ARBA00023273"/>
    </source>
</evidence>
<dbReference type="GO" id="GO:0072686">
    <property type="term" value="C:mitotic spindle"/>
    <property type="evidence" value="ECO:0007669"/>
    <property type="project" value="TreeGrafter"/>
</dbReference>
<evidence type="ECO:0000313" key="8">
    <source>
        <dbReference type="WBParaSite" id="SSTP_0000130000.1"/>
    </source>
</evidence>
<dbReference type="GO" id="GO:0000281">
    <property type="term" value="P:mitotic cytokinesis"/>
    <property type="evidence" value="ECO:0007669"/>
    <property type="project" value="TreeGrafter"/>
</dbReference>
<keyword evidence="5" id="KW-0966">Cell projection</keyword>
<dbReference type="GO" id="GO:0005930">
    <property type="term" value="C:axoneme"/>
    <property type="evidence" value="ECO:0007669"/>
    <property type="project" value="UniProtKB-SubCell"/>
</dbReference>
<dbReference type="GO" id="GO:0043014">
    <property type="term" value="F:alpha-tubulin binding"/>
    <property type="evidence" value="ECO:0007669"/>
    <property type="project" value="TreeGrafter"/>
</dbReference>
<evidence type="ECO:0000256" key="4">
    <source>
        <dbReference type="ARBA" id="ARBA00023212"/>
    </source>
</evidence>
<keyword evidence="7" id="KW-1185">Reference proteome</keyword>
<dbReference type="PANTHER" id="PTHR12086">
    <property type="entry name" value="EF-HAND DOMAIN C-TERMINAL CONTAINING PROTEIN"/>
    <property type="match status" value="1"/>
</dbReference>
<dbReference type="InterPro" id="IPR040193">
    <property type="entry name" value="EFHC1/EFHC2/EFHB"/>
</dbReference>
<dbReference type="GO" id="GO:0007052">
    <property type="term" value="P:mitotic spindle organization"/>
    <property type="evidence" value="ECO:0007669"/>
    <property type="project" value="TreeGrafter"/>
</dbReference>
<dbReference type="SMART" id="SM00676">
    <property type="entry name" value="DM10"/>
    <property type="match status" value="1"/>
</dbReference>
<dbReference type="GO" id="GO:0060285">
    <property type="term" value="P:cilium-dependent cell motility"/>
    <property type="evidence" value="ECO:0007669"/>
    <property type="project" value="TreeGrafter"/>
</dbReference>
<dbReference type="WBParaSite" id="SSTP_0000130000.1">
    <property type="protein sequence ID" value="SSTP_0000130000.1"/>
    <property type="gene ID" value="SSTP_0000130000"/>
</dbReference>
<dbReference type="WBParaSite" id="TCONS_00006063.p1">
    <property type="protein sequence ID" value="TCONS_00006063.p1"/>
    <property type="gene ID" value="XLOC_004244"/>
</dbReference>
<organism evidence="8">
    <name type="scientific">Strongyloides stercoralis</name>
    <name type="common">Threadworm</name>
    <dbReference type="NCBI Taxonomy" id="6248"/>
    <lineage>
        <taxon>Eukaryota</taxon>
        <taxon>Metazoa</taxon>
        <taxon>Ecdysozoa</taxon>
        <taxon>Nematoda</taxon>
        <taxon>Chromadorea</taxon>
        <taxon>Rhabditida</taxon>
        <taxon>Tylenchina</taxon>
        <taxon>Panagrolaimomorpha</taxon>
        <taxon>Strongyloidoidea</taxon>
        <taxon>Strongyloididae</taxon>
        <taxon>Strongyloides</taxon>
    </lineage>
</organism>
<feature type="domain" description="DM10" evidence="6">
    <location>
        <begin position="62"/>
        <end position="168"/>
    </location>
</feature>
<reference evidence="8" key="1">
    <citation type="submission" date="2015-08" db="UniProtKB">
        <authorList>
            <consortium name="WormBaseParasite"/>
        </authorList>
    </citation>
    <scope>IDENTIFICATION</scope>
</reference>
<feature type="domain" description="DM10" evidence="6">
    <location>
        <begin position="340"/>
        <end position="430"/>
    </location>
</feature>
<keyword evidence="2" id="KW-0963">Cytoplasm</keyword>
<dbReference type="Pfam" id="PF06565">
    <property type="entry name" value="DM10_dom"/>
    <property type="match status" value="1"/>
</dbReference>
<feature type="domain" description="DM10" evidence="6">
    <location>
        <begin position="210"/>
        <end position="315"/>
    </location>
</feature>
<dbReference type="Proteomes" id="UP000035681">
    <property type="component" value="Unplaced"/>
</dbReference>
<evidence type="ECO:0000259" key="6">
    <source>
        <dbReference type="PROSITE" id="PS51336"/>
    </source>
</evidence>
<name>A0A0K0DVN4_STRER</name>
<protein>
    <submittedName>
        <fullName evidence="9">DM10 domain-containing protein</fullName>
    </submittedName>
    <submittedName>
        <fullName evidence="8">EF-hand domain-containing protein 1</fullName>
    </submittedName>
</protein>
<accession>A0A0K0DVN4</accession>
<dbReference type="PROSITE" id="PS51336">
    <property type="entry name" value="DM10"/>
    <property type="match status" value="3"/>
</dbReference>
<dbReference type="STRING" id="6248.A0A0K0DVN4"/>